<feature type="domain" description="Fungal-type protein kinase" evidence="2">
    <location>
        <begin position="234"/>
        <end position="571"/>
    </location>
</feature>
<sequence>MATPAIPVSPLKTTIQGTQRHAFTKHTAEVLQKYRATEVRGFMLGPVGVRAFMDKYMDTGRRKPPQTLLSKVSFHRMPLNAAVESDMYDIFLDVVNSSGLLANGFSLTNTSVVGEDGTKLKPDCGLVRDDDTPDSESFSWKWQLLELWIEFKRLIAMDPFTAETQKNLVLDVAKKGRILALTGLECCTSRAPLELEISKVKICSESSQEQGISDPFLREKILAFRSDSVSLELARQHRTFIFSLLICGDTARFMRWDRAGCTVSEHFNYRENPVPLAEFFWRYGRLPRLQRGFDPTVKVASDRERRRLWDATKDYIDDATNLRAPGMETTEDSDSDYPCYKIAMRASGPGRKTQYYIVQRPLAYPLSPIGRCTRAYVALDLSSGNLVFLKDYYRQVHPDHPPEADIYRVLKESQVPNLPTVYLAGDVEDNVIRSQTTMTQEWRRKPGICLSDDVRVYRHHRIVQELLFPLCCVKSSKQLVEVMQGIVECIAAAHDAEWLHRDVGVENIMLNKDGKGVLNDWDHGVQLIPTRIPSEFRSGTWQFASVAVSNNPNKAYGVSDDLESCYWALLYHALHHFKSNANLFNVDIFDLPEHAAGWSLMQGGREKARILDAAESPVTFVCKPLHDVLEQMRRHFMIPDGPPDEQDVTKPWTPILKIFSDVLARVNEWPEDDALPDRFLPRSKAQQDRDVRQAYQESLSTRERAFSRLHATTSQHLHNSRQVQNTTGTKRSVPDTAADAKDDGTKAIKKKKTFQTETSDLSLRRSKRTISHRGSYPS</sequence>
<feature type="region of interest" description="Disordered" evidence="1">
    <location>
        <begin position="712"/>
        <end position="778"/>
    </location>
</feature>
<dbReference type="InterPro" id="IPR011009">
    <property type="entry name" value="Kinase-like_dom_sf"/>
</dbReference>
<dbReference type="PANTHER" id="PTHR38248:SF2">
    <property type="entry name" value="FUNK1 11"/>
    <property type="match status" value="1"/>
</dbReference>
<proteinExistence type="predicted"/>
<name>A0A8K0UN49_9AGAR</name>
<feature type="compositionally biased region" description="Basic and acidic residues" evidence="1">
    <location>
        <begin position="675"/>
        <end position="692"/>
    </location>
</feature>
<evidence type="ECO:0000313" key="3">
    <source>
        <dbReference type="EMBL" id="KAH8099780.1"/>
    </source>
</evidence>
<accession>A0A8K0UN49</accession>
<reference evidence="3" key="1">
    <citation type="journal article" date="2021" name="New Phytol.">
        <title>Evolutionary innovations through gain and loss of genes in the ectomycorrhizal Boletales.</title>
        <authorList>
            <person name="Wu G."/>
            <person name="Miyauchi S."/>
            <person name="Morin E."/>
            <person name="Kuo A."/>
            <person name="Drula E."/>
            <person name="Varga T."/>
            <person name="Kohler A."/>
            <person name="Feng B."/>
            <person name="Cao Y."/>
            <person name="Lipzen A."/>
            <person name="Daum C."/>
            <person name="Hundley H."/>
            <person name="Pangilinan J."/>
            <person name="Johnson J."/>
            <person name="Barry K."/>
            <person name="LaButti K."/>
            <person name="Ng V."/>
            <person name="Ahrendt S."/>
            <person name="Min B."/>
            <person name="Choi I.G."/>
            <person name="Park H."/>
            <person name="Plett J.M."/>
            <person name="Magnuson J."/>
            <person name="Spatafora J.W."/>
            <person name="Nagy L.G."/>
            <person name="Henrissat B."/>
            <person name="Grigoriev I.V."/>
            <person name="Yang Z.L."/>
            <person name="Xu J."/>
            <person name="Martin F.M."/>
        </authorList>
    </citation>
    <scope>NUCLEOTIDE SEQUENCE</scope>
    <source>
        <strain evidence="3">KKN 215</strain>
    </source>
</reference>
<evidence type="ECO:0000256" key="1">
    <source>
        <dbReference type="SAM" id="MobiDB-lite"/>
    </source>
</evidence>
<dbReference type="OrthoDB" id="5592585at2759"/>
<feature type="compositionally biased region" description="Polar residues" evidence="1">
    <location>
        <begin position="712"/>
        <end position="730"/>
    </location>
</feature>
<feature type="region of interest" description="Disordered" evidence="1">
    <location>
        <begin position="674"/>
        <end position="699"/>
    </location>
</feature>
<dbReference type="Proteomes" id="UP000813824">
    <property type="component" value="Unassembled WGS sequence"/>
</dbReference>
<comment type="caution">
    <text evidence="3">The sequence shown here is derived from an EMBL/GenBank/DDBJ whole genome shotgun (WGS) entry which is preliminary data.</text>
</comment>
<gene>
    <name evidence="3" type="ORF">BXZ70DRAFT_1065294</name>
</gene>
<evidence type="ECO:0000259" key="2">
    <source>
        <dbReference type="Pfam" id="PF17667"/>
    </source>
</evidence>
<evidence type="ECO:0000313" key="4">
    <source>
        <dbReference type="Proteomes" id="UP000813824"/>
    </source>
</evidence>
<dbReference type="PANTHER" id="PTHR38248">
    <property type="entry name" value="FUNK1 6"/>
    <property type="match status" value="1"/>
</dbReference>
<protein>
    <recommendedName>
        <fullName evidence="2">Fungal-type protein kinase domain-containing protein</fullName>
    </recommendedName>
</protein>
<dbReference type="Gene3D" id="1.10.510.10">
    <property type="entry name" value="Transferase(Phosphotransferase) domain 1"/>
    <property type="match status" value="1"/>
</dbReference>
<dbReference type="InterPro" id="IPR040976">
    <property type="entry name" value="Pkinase_fungal"/>
</dbReference>
<organism evidence="3 4">
    <name type="scientific">Cristinia sonorae</name>
    <dbReference type="NCBI Taxonomy" id="1940300"/>
    <lineage>
        <taxon>Eukaryota</taxon>
        <taxon>Fungi</taxon>
        <taxon>Dikarya</taxon>
        <taxon>Basidiomycota</taxon>
        <taxon>Agaricomycotina</taxon>
        <taxon>Agaricomycetes</taxon>
        <taxon>Agaricomycetidae</taxon>
        <taxon>Agaricales</taxon>
        <taxon>Pleurotineae</taxon>
        <taxon>Stephanosporaceae</taxon>
        <taxon>Cristinia</taxon>
    </lineage>
</organism>
<keyword evidence="4" id="KW-1185">Reference proteome</keyword>
<dbReference type="AlphaFoldDB" id="A0A8K0UN49"/>
<dbReference type="SUPFAM" id="SSF56112">
    <property type="entry name" value="Protein kinase-like (PK-like)"/>
    <property type="match status" value="1"/>
</dbReference>
<dbReference type="EMBL" id="JAEVFJ010000018">
    <property type="protein sequence ID" value="KAH8099780.1"/>
    <property type="molecule type" value="Genomic_DNA"/>
</dbReference>
<dbReference type="Pfam" id="PF17667">
    <property type="entry name" value="Pkinase_fungal"/>
    <property type="match status" value="1"/>
</dbReference>